<organism evidence="2 3">
    <name type="scientific">Hungatella hathewayi WAL-18680</name>
    <dbReference type="NCBI Taxonomy" id="742737"/>
    <lineage>
        <taxon>Bacteria</taxon>
        <taxon>Bacillati</taxon>
        <taxon>Bacillota</taxon>
        <taxon>Clostridia</taxon>
        <taxon>Lachnospirales</taxon>
        <taxon>Lachnospiraceae</taxon>
        <taxon>Hungatella</taxon>
    </lineage>
</organism>
<dbReference type="OrthoDB" id="9942528at2"/>
<evidence type="ECO:0000313" key="3">
    <source>
        <dbReference type="Proteomes" id="UP000005384"/>
    </source>
</evidence>
<evidence type="ECO:0000313" key="2">
    <source>
        <dbReference type="EMBL" id="EHI60836.1"/>
    </source>
</evidence>
<name>G5ICI6_9FIRM</name>
<protein>
    <recommendedName>
        <fullName evidence="4">DUF3592 domain-containing protein</fullName>
    </recommendedName>
</protein>
<sequence length="151" mass="18044">MNEFVGLLLFFVITIVYFGVAVSVQLKWSRRMKESGERFREEAERDGRKVTAYLDNYIDEYTDGEHSYAADYYYTAPNGKRYKMRDVDCHFSVPPSEERTIYLHPRNYRKYYRGNMDLGQHSCLFVILTLIGWIGLYYIMMRFLFAPILLH</sequence>
<keyword evidence="1" id="KW-0812">Transmembrane</keyword>
<dbReference type="PATRIC" id="fig|742737.3.peg.1220"/>
<dbReference type="RefSeq" id="WP_006779198.1">
    <property type="nucleotide sequence ID" value="NZ_CP040506.1"/>
</dbReference>
<dbReference type="HOGENOM" id="CLU_1728866_0_0_9"/>
<comment type="caution">
    <text evidence="2">The sequence shown here is derived from an EMBL/GenBank/DDBJ whole genome shotgun (WGS) entry which is preliminary data.</text>
</comment>
<accession>G5ICI6</accession>
<keyword evidence="1" id="KW-1133">Transmembrane helix</keyword>
<feature type="transmembrane region" description="Helical" evidence="1">
    <location>
        <begin position="123"/>
        <end position="145"/>
    </location>
</feature>
<reference evidence="2 3" key="1">
    <citation type="submission" date="2011-08" db="EMBL/GenBank/DDBJ databases">
        <title>The Genome Sequence of Clostridium hathewayi WAL-18680.</title>
        <authorList>
            <consortium name="The Broad Institute Genome Sequencing Platform"/>
            <person name="Earl A."/>
            <person name="Ward D."/>
            <person name="Feldgarden M."/>
            <person name="Gevers D."/>
            <person name="Finegold S.M."/>
            <person name="Summanen P.H."/>
            <person name="Molitoris D.R."/>
            <person name="Song M."/>
            <person name="Daigneault M."/>
            <person name="Allen-Vercoe E."/>
            <person name="Young S.K."/>
            <person name="Zeng Q."/>
            <person name="Gargeya S."/>
            <person name="Fitzgerald M."/>
            <person name="Haas B."/>
            <person name="Abouelleil A."/>
            <person name="Alvarado L."/>
            <person name="Arachchi H.M."/>
            <person name="Berlin A."/>
            <person name="Brown A."/>
            <person name="Chapman S.B."/>
            <person name="Chen Z."/>
            <person name="Dunbar C."/>
            <person name="Freedman E."/>
            <person name="Gearin G."/>
            <person name="Gellesch M."/>
            <person name="Goldberg J."/>
            <person name="Griggs A."/>
            <person name="Gujja S."/>
            <person name="Heiman D."/>
            <person name="Howarth C."/>
            <person name="Larson L."/>
            <person name="Lui A."/>
            <person name="MacDonald P.J.P."/>
            <person name="Montmayeur A."/>
            <person name="Murphy C."/>
            <person name="Neiman D."/>
            <person name="Pearson M."/>
            <person name="Priest M."/>
            <person name="Roberts A."/>
            <person name="Saif S."/>
            <person name="Shea T."/>
            <person name="Shenoy N."/>
            <person name="Sisk P."/>
            <person name="Stolte C."/>
            <person name="Sykes S."/>
            <person name="Wortman J."/>
            <person name="Nusbaum C."/>
            <person name="Birren B."/>
        </authorList>
    </citation>
    <scope>NUCLEOTIDE SEQUENCE [LARGE SCALE GENOMIC DNA]</scope>
    <source>
        <strain evidence="2 3">WAL-18680</strain>
    </source>
</reference>
<feature type="transmembrane region" description="Helical" evidence="1">
    <location>
        <begin position="6"/>
        <end position="26"/>
    </location>
</feature>
<evidence type="ECO:0000256" key="1">
    <source>
        <dbReference type="SAM" id="Phobius"/>
    </source>
</evidence>
<keyword evidence="3" id="KW-1185">Reference proteome</keyword>
<keyword evidence="1" id="KW-0472">Membrane</keyword>
<gene>
    <name evidence="2" type="ORF">HMPREF9473_01213</name>
</gene>
<dbReference type="Proteomes" id="UP000005384">
    <property type="component" value="Unassembled WGS sequence"/>
</dbReference>
<proteinExistence type="predicted"/>
<evidence type="ECO:0008006" key="4">
    <source>
        <dbReference type="Google" id="ProtNLM"/>
    </source>
</evidence>
<dbReference type="EMBL" id="ADLN01000011">
    <property type="protein sequence ID" value="EHI60836.1"/>
    <property type="molecule type" value="Genomic_DNA"/>
</dbReference>
<dbReference type="AlphaFoldDB" id="G5ICI6"/>